<dbReference type="GO" id="GO:0000049">
    <property type="term" value="F:tRNA binding"/>
    <property type="evidence" value="ECO:0007669"/>
    <property type="project" value="UniProtKB-KW"/>
</dbReference>
<keyword evidence="9 13" id="KW-0648">Protein biosynthesis</keyword>
<keyword evidence="10 13" id="KW-0030">Aminoacyl-tRNA synthetase</keyword>
<comment type="similarity">
    <text evidence="1 13">Belongs to the class-II aminoacyl-tRNA synthetase family.</text>
</comment>
<name>A0A849A6R3_9ACTN</name>
<keyword evidence="5 13" id="KW-0547">Nucleotide-binding</keyword>
<proteinExistence type="inferred from homology"/>
<dbReference type="InterPro" id="IPR018162">
    <property type="entry name" value="Ala-tRNA-ligase_IIc_anticod-bd"/>
</dbReference>
<dbReference type="Gene3D" id="3.30.980.10">
    <property type="entry name" value="Threonyl-trna Synthetase, Chain A, domain 2"/>
    <property type="match status" value="1"/>
</dbReference>
<evidence type="ECO:0000256" key="4">
    <source>
        <dbReference type="ARBA" id="ARBA00022723"/>
    </source>
</evidence>
<evidence type="ECO:0000256" key="8">
    <source>
        <dbReference type="ARBA" id="ARBA00022884"/>
    </source>
</evidence>
<dbReference type="GO" id="GO:0006419">
    <property type="term" value="P:alanyl-tRNA aminoacylation"/>
    <property type="evidence" value="ECO:0007669"/>
    <property type="project" value="UniProtKB-UniRule"/>
</dbReference>
<dbReference type="GO" id="GO:0002161">
    <property type="term" value="F:aminoacyl-tRNA deacylase activity"/>
    <property type="evidence" value="ECO:0007669"/>
    <property type="project" value="TreeGrafter"/>
</dbReference>
<keyword evidence="2 13" id="KW-0820">tRNA-binding</keyword>
<dbReference type="SUPFAM" id="SSF101353">
    <property type="entry name" value="Putative anticodon-binding domain of alanyl-tRNA synthetase (AlaRS)"/>
    <property type="match status" value="1"/>
</dbReference>
<evidence type="ECO:0000256" key="11">
    <source>
        <dbReference type="ARBA" id="ARBA00024779"/>
    </source>
</evidence>
<evidence type="ECO:0000256" key="6">
    <source>
        <dbReference type="ARBA" id="ARBA00022833"/>
    </source>
</evidence>
<dbReference type="Gene3D" id="6.10.250.550">
    <property type="match status" value="1"/>
</dbReference>
<dbReference type="PANTHER" id="PTHR11777:SF9">
    <property type="entry name" value="ALANINE--TRNA LIGASE, CYTOPLASMIC"/>
    <property type="match status" value="1"/>
</dbReference>
<gene>
    <name evidence="13 15" type="primary">alaS</name>
    <name evidence="15" type="ORF">HKD39_03030</name>
</gene>
<evidence type="ECO:0000256" key="13">
    <source>
        <dbReference type="HAMAP-Rule" id="MF_00036"/>
    </source>
</evidence>
<evidence type="ECO:0000256" key="2">
    <source>
        <dbReference type="ARBA" id="ARBA00022555"/>
    </source>
</evidence>
<feature type="domain" description="Alanyl-transfer RNA synthetases family profile" evidence="14">
    <location>
        <begin position="1"/>
        <end position="725"/>
    </location>
</feature>
<dbReference type="SUPFAM" id="SSF55681">
    <property type="entry name" value="Class II aaRS and biotin synthetases"/>
    <property type="match status" value="1"/>
</dbReference>
<dbReference type="PROSITE" id="PS50860">
    <property type="entry name" value="AA_TRNA_LIGASE_II_ALA"/>
    <property type="match status" value="1"/>
</dbReference>
<evidence type="ECO:0000256" key="5">
    <source>
        <dbReference type="ARBA" id="ARBA00022741"/>
    </source>
</evidence>
<feature type="binding site" evidence="13">
    <location>
        <position position="682"/>
    </location>
    <ligand>
        <name>Zn(2+)</name>
        <dbReference type="ChEBI" id="CHEBI:29105"/>
    </ligand>
</feature>
<keyword evidence="6 13" id="KW-0862">Zinc</keyword>
<evidence type="ECO:0000313" key="16">
    <source>
        <dbReference type="Proteomes" id="UP000562984"/>
    </source>
</evidence>
<evidence type="ECO:0000313" key="15">
    <source>
        <dbReference type="EMBL" id="NNG34711.1"/>
    </source>
</evidence>
<protein>
    <recommendedName>
        <fullName evidence="13">Alanine--tRNA ligase</fullName>
        <ecNumber evidence="13">6.1.1.7</ecNumber>
    </recommendedName>
    <alternativeName>
        <fullName evidence="13">Alanyl-tRNA synthetase</fullName>
        <shortName evidence="13">AlaRS</shortName>
    </alternativeName>
</protein>
<dbReference type="InterPro" id="IPR018163">
    <property type="entry name" value="Thr/Ala-tRNA-synth_IIc_edit"/>
</dbReference>
<dbReference type="InterPro" id="IPR018165">
    <property type="entry name" value="Ala-tRNA-synth_IIc_core"/>
</dbReference>
<dbReference type="InterPro" id="IPR003156">
    <property type="entry name" value="DHHA1_dom"/>
</dbReference>
<dbReference type="SMART" id="SM00863">
    <property type="entry name" value="tRNA_SAD"/>
    <property type="match status" value="1"/>
</dbReference>
<dbReference type="Gene3D" id="3.10.310.40">
    <property type="match status" value="1"/>
</dbReference>
<comment type="function">
    <text evidence="11 13">Catalyzes the attachment of alanine to tRNA(Ala) in a two-step reaction: alanine is first activated by ATP to form Ala-AMP and then transferred to the acceptor end of tRNA(Ala). Also edits incorrectly charged Ser-tRNA(Ala) and Gly-tRNA(Ala) via its editing domain.</text>
</comment>
<organism evidence="15 16">
    <name type="scientific">Nakamurella aerolata</name>
    <dbReference type="NCBI Taxonomy" id="1656892"/>
    <lineage>
        <taxon>Bacteria</taxon>
        <taxon>Bacillati</taxon>
        <taxon>Actinomycetota</taxon>
        <taxon>Actinomycetes</taxon>
        <taxon>Nakamurellales</taxon>
        <taxon>Nakamurellaceae</taxon>
        <taxon>Nakamurella</taxon>
    </lineage>
</organism>
<dbReference type="Pfam" id="PF02272">
    <property type="entry name" value="DHHA1"/>
    <property type="match status" value="1"/>
</dbReference>
<dbReference type="InterPro" id="IPR045864">
    <property type="entry name" value="aa-tRNA-synth_II/BPL/LPL"/>
</dbReference>
<evidence type="ECO:0000259" key="14">
    <source>
        <dbReference type="PROSITE" id="PS50860"/>
    </source>
</evidence>
<comment type="caution">
    <text evidence="15">The sequence shown here is derived from an EMBL/GenBank/DDBJ whole genome shotgun (WGS) entry which is preliminary data.</text>
</comment>
<evidence type="ECO:0000256" key="3">
    <source>
        <dbReference type="ARBA" id="ARBA00022598"/>
    </source>
</evidence>
<accession>A0A849A6R3</accession>
<dbReference type="SUPFAM" id="SSF55186">
    <property type="entry name" value="ThrRS/AlaRS common domain"/>
    <property type="match status" value="1"/>
</dbReference>
<keyword evidence="7 13" id="KW-0067">ATP-binding</keyword>
<dbReference type="GO" id="GO:0008270">
    <property type="term" value="F:zinc ion binding"/>
    <property type="evidence" value="ECO:0007669"/>
    <property type="project" value="UniProtKB-UniRule"/>
</dbReference>
<dbReference type="Pfam" id="PF01411">
    <property type="entry name" value="tRNA-synt_2c"/>
    <property type="match status" value="1"/>
</dbReference>
<dbReference type="PRINTS" id="PR00980">
    <property type="entry name" value="TRNASYNTHALA"/>
</dbReference>
<dbReference type="Gene3D" id="3.30.54.20">
    <property type="match status" value="1"/>
</dbReference>
<dbReference type="InterPro" id="IPR002318">
    <property type="entry name" value="Ala-tRNA-lgiase_IIc"/>
</dbReference>
<dbReference type="Gene3D" id="3.30.930.10">
    <property type="entry name" value="Bira Bifunctional Protein, Domain 2"/>
    <property type="match status" value="1"/>
</dbReference>
<dbReference type="InterPro" id="IPR009000">
    <property type="entry name" value="Transl_B-barrel_sf"/>
</dbReference>
<comment type="domain">
    <text evidence="13">Consists of three domains; the N-terminal catalytic domain, the editing domain and the C-terminal C-Ala domain. The editing domain removes incorrectly charged amino acids, while the C-Ala domain, along with tRNA(Ala), serves as a bridge to cooperatively bring together the editing and aminoacylation centers thus stimulating deacylation of misacylated tRNAs.</text>
</comment>
<dbReference type="Gene3D" id="2.40.30.130">
    <property type="match status" value="1"/>
</dbReference>
<comment type="subcellular location">
    <subcellularLocation>
        <location evidence="13">Cytoplasm</location>
    </subcellularLocation>
</comment>
<feature type="binding site" evidence="13">
    <location>
        <position position="686"/>
    </location>
    <ligand>
        <name>Zn(2+)</name>
        <dbReference type="ChEBI" id="CHEBI:29105"/>
    </ligand>
</feature>
<dbReference type="GO" id="GO:0005524">
    <property type="term" value="F:ATP binding"/>
    <property type="evidence" value="ECO:0007669"/>
    <property type="project" value="UniProtKB-UniRule"/>
</dbReference>
<feature type="binding site" evidence="13">
    <location>
        <position position="583"/>
    </location>
    <ligand>
        <name>Zn(2+)</name>
        <dbReference type="ChEBI" id="CHEBI:29105"/>
    </ligand>
</feature>
<comment type="cofactor">
    <cofactor evidence="13">
        <name>Zn(2+)</name>
        <dbReference type="ChEBI" id="CHEBI:29105"/>
    </cofactor>
    <text evidence="13">Binds 1 zinc ion per subunit.</text>
</comment>
<dbReference type="FunFam" id="2.40.30.130:FF:000001">
    <property type="entry name" value="Alanine--tRNA ligase"/>
    <property type="match status" value="1"/>
</dbReference>
<evidence type="ECO:0000256" key="10">
    <source>
        <dbReference type="ARBA" id="ARBA00023146"/>
    </source>
</evidence>
<dbReference type="Proteomes" id="UP000562984">
    <property type="component" value="Unassembled WGS sequence"/>
</dbReference>
<dbReference type="InterPro" id="IPR050058">
    <property type="entry name" value="Ala-tRNA_ligase"/>
</dbReference>
<reference evidence="15 16" key="1">
    <citation type="submission" date="2020-05" db="EMBL/GenBank/DDBJ databases">
        <title>Nakamurella sp. DB0629 isolated from air conditioner.</title>
        <authorList>
            <person name="Kim D.H."/>
            <person name="Kim D.-U."/>
        </authorList>
    </citation>
    <scope>NUCLEOTIDE SEQUENCE [LARGE SCALE GENOMIC DNA]</scope>
    <source>
        <strain evidence="15 16">DB0629</strain>
    </source>
</reference>
<dbReference type="FunFam" id="3.10.310.40:FF:000001">
    <property type="entry name" value="Alanine--tRNA ligase"/>
    <property type="match status" value="1"/>
</dbReference>
<dbReference type="CDD" id="cd00673">
    <property type="entry name" value="AlaRS_core"/>
    <property type="match status" value="1"/>
</dbReference>
<evidence type="ECO:0000256" key="9">
    <source>
        <dbReference type="ARBA" id="ARBA00022917"/>
    </source>
</evidence>
<dbReference type="Pfam" id="PF07973">
    <property type="entry name" value="tRNA_SAD"/>
    <property type="match status" value="1"/>
</dbReference>
<evidence type="ECO:0000256" key="7">
    <source>
        <dbReference type="ARBA" id="ARBA00022840"/>
    </source>
</evidence>
<comment type="catalytic activity">
    <reaction evidence="12 13">
        <text>tRNA(Ala) + L-alanine + ATP = L-alanyl-tRNA(Ala) + AMP + diphosphate</text>
        <dbReference type="Rhea" id="RHEA:12540"/>
        <dbReference type="Rhea" id="RHEA-COMP:9657"/>
        <dbReference type="Rhea" id="RHEA-COMP:9923"/>
        <dbReference type="ChEBI" id="CHEBI:30616"/>
        <dbReference type="ChEBI" id="CHEBI:33019"/>
        <dbReference type="ChEBI" id="CHEBI:57972"/>
        <dbReference type="ChEBI" id="CHEBI:78442"/>
        <dbReference type="ChEBI" id="CHEBI:78497"/>
        <dbReference type="ChEBI" id="CHEBI:456215"/>
        <dbReference type="EC" id="6.1.1.7"/>
    </reaction>
</comment>
<dbReference type="GO" id="GO:0004813">
    <property type="term" value="F:alanine-tRNA ligase activity"/>
    <property type="evidence" value="ECO:0007669"/>
    <property type="project" value="UniProtKB-UniRule"/>
</dbReference>
<dbReference type="GO" id="GO:0005829">
    <property type="term" value="C:cytosol"/>
    <property type="evidence" value="ECO:0007669"/>
    <property type="project" value="TreeGrafter"/>
</dbReference>
<dbReference type="InterPro" id="IPR018164">
    <property type="entry name" value="Ala-tRNA-synth_IIc_N"/>
</dbReference>
<dbReference type="FunFam" id="3.30.980.10:FF:000004">
    <property type="entry name" value="Alanine--tRNA ligase, cytoplasmic"/>
    <property type="match status" value="1"/>
</dbReference>
<dbReference type="HAMAP" id="MF_00036_B">
    <property type="entry name" value="Ala_tRNA_synth_B"/>
    <property type="match status" value="1"/>
</dbReference>
<dbReference type="InterPro" id="IPR012947">
    <property type="entry name" value="tRNA_SAD"/>
</dbReference>
<dbReference type="RefSeq" id="WP_171198304.1">
    <property type="nucleotide sequence ID" value="NZ_JABEND010000001.1"/>
</dbReference>
<dbReference type="EMBL" id="JABEND010000001">
    <property type="protein sequence ID" value="NNG34711.1"/>
    <property type="molecule type" value="Genomic_DNA"/>
</dbReference>
<evidence type="ECO:0000256" key="12">
    <source>
        <dbReference type="ARBA" id="ARBA00048300"/>
    </source>
</evidence>
<dbReference type="FunFam" id="3.30.54.20:FF:000001">
    <property type="entry name" value="Alanine--tRNA ligase"/>
    <property type="match status" value="1"/>
</dbReference>
<feature type="binding site" evidence="13">
    <location>
        <position position="579"/>
    </location>
    <ligand>
        <name>Zn(2+)</name>
        <dbReference type="ChEBI" id="CHEBI:29105"/>
    </ligand>
</feature>
<keyword evidence="4 13" id="KW-0479">Metal-binding</keyword>
<dbReference type="AlphaFoldDB" id="A0A849A6R3"/>
<dbReference type="NCBIfam" id="TIGR00344">
    <property type="entry name" value="alaS"/>
    <property type="match status" value="1"/>
</dbReference>
<dbReference type="PANTHER" id="PTHR11777">
    <property type="entry name" value="ALANYL-TRNA SYNTHETASE"/>
    <property type="match status" value="1"/>
</dbReference>
<sequence>MQTHEIRQRFLDHFERTGHTVVPSASLISPDPALLFIIAGMAPMVPYFLGQATPPSDKLTSVQKCVRTLDIDNVGHTTRHNTFFQMAGNFSFGDYFKAGAIEHAWKLVTGSVDDGGYGFDPDRIWVTVYNKDDESRALWRDIAGLPDERIQDRDGEDNYWDMGVPGPGGPNSEIYYDRGPEYGAEGGPVVDEDRYLEIWNLVFMQDIRGEQSPKYGADPVGSLPQKNIDTGLGIERVAVLLQGVDNVYETDLLRPIIGTAEQLSGRSYVGGGDDHGPASPDDVRFRVIADHIRSSVMLIGDGVTPGNEGRGYVLRRLLRRTVRAARLLGVTEPVMPLLTAQVRDLMSPSYPELAEDYGRIEEIAATEEQAFLKTLSSGTKLFESTAAQAKSANSSTVTGQSAFTLHDTYGFPIDLTLEMASESGLQVDVEGFTKLMDEQKARARADAKARKGGVTSAPVFTELLETGGPTEFTGYSELESEGTVRGLVRDGERIASAGSGDIVELVLDRTPLYAESGGQESDAGSILGANAAAEVLDVQKVGRKLWVHQVRITDGELREGEQVVAKVDPEWRTGARQAHSGTHVVHAALREVLGPKALQSGSYNKPGYLRLDFAWPSGLSAATRSEIEDVANLAVRKDLPVSVEYTSLPQAREMGALALFGETYDETVRVVEIGGPWSIELCGGTHVEHSSQIGPVSLLGESSVGSGVRRVEAAVGIEAFRGLVAERALITELAGMLKVPAAEVPGRVEQLVERLRTVEKELDSMRAAAVLASAGTLADAAEQLGDLRLVAGTAPEGVSGGELRNLATDVRGRFGGSPGVVALFAASGGSVSFVVACTAAAVDAGLKAGDLVKTFLPEIDGRGGGRPELAQGGGSKPAGIPAAVAAVRSAVVEHVGADRVKR</sequence>
<dbReference type="InterPro" id="IPR023033">
    <property type="entry name" value="Ala_tRNA_ligase_euk/bac"/>
</dbReference>
<keyword evidence="3 13" id="KW-0436">Ligase</keyword>
<keyword evidence="16" id="KW-1185">Reference proteome</keyword>
<evidence type="ECO:0000256" key="1">
    <source>
        <dbReference type="ARBA" id="ARBA00008226"/>
    </source>
</evidence>
<dbReference type="EC" id="6.1.1.7" evidence="13"/>
<dbReference type="SUPFAM" id="SSF50447">
    <property type="entry name" value="Translation proteins"/>
    <property type="match status" value="1"/>
</dbReference>
<keyword evidence="8 13" id="KW-0694">RNA-binding</keyword>
<keyword evidence="13" id="KW-0963">Cytoplasm</keyword>